<gene>
    <name evidence="1" type="ORF">K3G42_002714</name>
</gene>
<keyword evidence="2" id="KW-1185">Reference proteome</keyword>
<name>A0ACB8EFT5_9SAUR</name>
<dbReference type="EMBL" id="CM037616">
    <property type="protein sequence ID" value="KAH7991195.1"/>
    <property type="molecule type" value="Genomic_DNA"/>
</dbReference>
<comment type="caution">
    <text evidence="1">The sequence shown here is derived from an EMBL/GenBank/DDBJ whole genome shotgun (WGS) entry which is preliminary data.</text>
</comment>
<dbReference type="Proteomes" id="UP000827872">
    <property type="component" value="Linkage Group LG03"/>
</dbReference>
<evidence type="ECO:0000313" key="2">
    <source>
        <dbReference type="Proteomes" id="UP000827872"/>
    </source>
</evidence>
<reference evidence="1" key="1">
    <citation type="submission" date="2021-08" db="EMBL/GenBank/DDBJ databases">
        <title>The first chromosome-level gecko genome reveals the dynamic sex chromosomes of Neotropical dwarf geckos (Sphaerodactylidae: Sphaerodactylus).</title>
        <authorList>
            <person name="Pinto B.J."/>
            <person name="Keating S.E."/>
            <person name="Gamble T."/>
        </authorList>
    </citation>
    <scope>NUCLEOTIDE SEQUENCE</scope>
    <source>
        <strain evidence="1">TG3544</strain>
    </source>
</reference>
<protein>
    <submittedName>
        <fullName evidence="1">Uncharacterized protein</fullName>
    </submittedName>
</protein>
<sequence>MKGYINPNLGCLSISWAIPSPPPSAVCRNKAPAVPGWPDWFLFWTEIGPLLCYSSVFPPGHAHLCKAPALPVLLAFVMRDAIKYFRPNAAASLATVSRLSGTGNRLGVVAGFLLCFVGS</sequence>
<evidence type="ECO:0000313" key="1">
    <source>
        <dbReference type="EMBL" id="KAH7991195.1"/>
    </source>
</evidence>
<organism evidence="1 2">
    <name type="scientific">Sphaerodactylus townsendi</name>
    <dbReference type="NCBI Taxonomy" id="933632"/>
    <lineage>
        <taxon>Eukaryota</taxon>
        <taxon>Metazoa</taxon>
        <taxon>Chordata</taxon>
        <taxon>Craniata</taxon>
        <taxon>Vertebrata</taxon>
        <taxon>Euteleostomi</taxon>
        <taxon>Lepidosauria</taxon>
        <taxon>Squamata</taxon>
        <taxon>Bifurcata</taxon>
        <taxon>Gekkota</taxon>
        <taxon>Sphaerodactylidae</taxon>
        <taxon>Sphaerodactylus</taxon>
    </lineage>
</organism>
<accession>A0ACB8EFT5</accession>
<proteinExistence type="predicted"/>